<sequence length="312" mass="35305">MFPIIPRRKITGYSAVLLPFTSQGRVNWDAFAAHVQRTAQAGLIPAVNMDTGYAHLLDADTRREVLNQTRQTLGDFPFVAGTVVLDRPGDAFDPAAYQREIEQILSFGGTPVIFQSYGLSALPPARLIEAYAAFGRVAGRFIAFELGQMFAPFGQIYALEVFEGLLGIPQCVAAKHSSLSRRLEWERLALRDRLRPDFQLLTGNDLAIDMVMYGSDYLLGLSTFAPDYFALRDCWWHAGDPRFYELNDVLQYLGWFAFRNPVPAYRHSAAQFLWLRGWLPDSYPHPDCPRRPQSDLAVLRQILKGLEQFSHD</sequence>
<keyword evidence="1" id="KW-0456">Lyase</keyword>
<organism evidence="2">
    <name type="scientific">Bellilinea caldifistulae</name>
    <dbReference type="NCBI Taxonomy" id="360411"/>
    <lineage>
        <taxon>Bacteria</taxon>
        <taxon>Bacillati</taxon>
        <taxon>Chloroflexota</taxon>
        <taxon>Anaerolineae</taxon>
        <taxon>Anaerolineales</taxon>
        <taxon>Anaerolineaceae</taxon>
        <taxon>Bellilinea</taxon>
    </lineage>
</organism>
<reference evidence="2" key="1">
    <citation type="journal article" date="2020" name="mSystems">
        <title>Genome- and Community-Level Interaction Insights into Carbon Utilization and Element Cycling Functions of Hydrothermarchaeota in Hydrothermal Sediment.</title>
        <authorList>
            <person name="Zhou Z."/>
            <person name="Liu Y."/>
            <person name="Xu W."/>
            <person name="Pan J."/>
            <person name="Luo Z.H."/>
            <person name="Li M."/>
        </authorList>
    </citation>
    <scope>NUCLEOTIDE SEQUENCE [LARGE SCALE GENOMIC DNA]</scope>
    <source>
        <strain evidence="2">SpSt-556</strain>
    </source>
</reference>
<dbReference type="SUPFAM" id="SSF51569">
    <property type="entry name" value="Aldolase"/>
    <property type="match status" value="1"/>
</dbReference>
<gene>
    <name evidence="2" type="ORF">ENT17_10175</name>
</gene>
<name>A0A7C4Q4W0_9CHLR</name>
<dbReference type="Gene3D" id="3.20.20.70">
    <property type="entry name" value="Aldolase class I"/>
    <property type="match status" value="1"/>
</dbReference>
<dbReference type="InterPro" id="IPR002220">
    <property type="entry name" value="DapA-like"/>
</dbReference>
<dbReference type="AlphaFoldDB" id="A0A7C4Q4W0"/>
<dbReference type="InterPro" id="IPR013785">
    <property type="entry name" value="Aldolase_TIM"/>
</dbReference>
<comment type="caution">
    <text evidence="2">The sequence shown here is derived from an EMBL/GenBank/DDBJ whole genome shotgun (WGS) entry which is preliminary data.</text>
</comment>
<dbReference type="CDD" id="cd00408">
    <property type="entry name" value="DHDPS-like"/>
    <property type="match status" value="1"/>
</dbReference>
<dbReference type="GO" id="GO:0016829">
    <property type="term" value="F:lyase activity"/>
    <property type="evidence" value="ECO:0007669"/>
    <property type="project" value="UniProtKB-KW"/>
</dbReference>
<proteinExistence type="predicted"/>
<evidence type="ECO:0000313" key="2">
    <source>
        <dbReference type="EMBL" id="HGS87973.1"/>
    </source>
</evidence>
<evidence type="ECO:0000256" key="1">
    <source>
        <dbReference type="ARBA" id="ARBA00023239"/>
    </source>
</evidence>
<protein>
    <submittedName>
        <fullName evidence="2">Dihydrodipicolinate synthase family protein</fullName>
    </submittedName>
</protein>
<dbReference type="SMART" id="SM01130">
    <property type="entry name" value="DHDPS"/>
    <property type="match status" value="1"/>
</dbReference>
<dbReference type="EMBL" id="DSXR01000100">
    <property type="protein sequence ID" value="HGS87973.1"/>
    <property type="molecule type" value="Genomic_DNA"/>
</dbReference>
<accession>A0A7C4Q4W0</accession>